<dbReference type="EMBL" id="JACHCF010000020">
    <property type="protein sequence ID" value="MBB5624205.1"/>
    <property type="molecule type" value="Genomic_DNA"/>
</dbReference>
<gene>
    <name evidence="1" type="ORF">HDE69_005302</name>
</gene>
<comment type="caution">
    <text evidence="1">The sequence shown here is derived from an EMBL/GenBank/DDBJ whole genome shotgun (WGS) entry which is preliminary data.</text>
</comment>
<proteinExistence type="predicted"/>
<accession>A0A7W9DNF7</accession>
<dbReference type="AlphaFoldDB" id="A0A7W9DNF7"/>
<protein>
    <submittedName>
        <fullName evidence="1">Uncharacterized protein</fullName>
    </submittedName>
</protein>
<sequence length="29" mass="3319">MEADSEKTQTSFITTKTHIAHEKESSFSF</sequence>
<name>A0A7W9DNF7_9SPHI</name>
<organism evidence="1 2">
    <name type="scientific">Pedobacter cryoconitis</name>
    <dbReference type="NCBI Taxonomy" id="188932"/>
    <lineage>
        <taxon>Bacteria</taxon>
        <taxon>Pseudomonadati</taxon>
        <taxon>Bacteroidota</taxon>
        <taxon>Sphingobacteriia</taxon>
        <taxon>Sphingobacteriales</taxon>
        <taxon>Sphingobacteriaceae</taxon>
        <taxon>Pedobacter</taxon>
    </lineage>
</organism>
<dbReference type="Proteomes" id="UP000537718">
    <property type="component" value="Unassembled WGS sequence"/>
</dbReference>
<evidence type="ECO:0000313" key="2">
    <source>
        <dbReference type="Proteomes" id="UP000537718"/>
    </source>
</evidence>
<evidence type="ECO:0000313" key="1">
    <source>
        <dbReference type="EMBL" id="MBB5624205.1"/>
    </source>
</evidence>
<reference evidence="1 2" key="1">
    <citation type="submission" date="2020-08" db="EMBL/GenBank/DDBJ databases">
        <title>Genomic Encyclopedia of Type Strains, Phase IV (KMG-V): Genome sequencing to study the core and pangenomes of soil and plant-associated prokaryotes.</title>
        <authorList>
            <person name="Whitman W."/>
        </authorList>
    </citation>
    <scope>NUCLEOTIDE SEQUENCE [LARGE SCALE GENOMIC DNA]</scope>
    <source>
        <strain evidence="1 2">MP7CTX6</strain>
    </source>
</reference>